<sequence>MTKLSDSHPALCQEMLRFPGGIHAVRVSGEGSYGVILKLPPSYILPATIRSQRQIPFSPSAISTSAGSSS</sequence>
<accession>A0ABT9STF9</accession>
<dbReference type="Proteomes" id="UP001237737">
    <property type="component" value="Unassembled WGS sequence"/>
</dbReference>
<evidence type="ECO:0000313" key="1">
    <source>
        <dbReference type="EMBL" id="MDQ0008282.1"/>
    </source>
</evidence>
<protein>
    <submittedName>
        <fullName evidence="1">Uncharacterized protein</fullName>
    </submittedName>
</protein>
<gene>
    <name evidence="1" type="ORF">J2T07_000441</name>
</gene>
<reference evidence="1 2" key="1">
    <citation type="submission" date="2023-07" db="EMBL/GenBank/DDBJ databases">
        <title>Sorghum-associated microbial communities from plants grown in Nebraska, USA.</title>
        <authorList>
            <person name="Schachtman D."/>
        </authorList>
    </citation>
    <scope>NUCLEOTIDE SEQUENCE [LARGE SCALE GENOMIC DNA]</scope>
    <source>
        <strain evidence="1 2">CC60</strain>
    </source>
</reference>
<name>A0ABT9STF9_9GAMM</name>
<keyword evidence="2" id="KW-1185">Reference proteome</keyword>
<evidence type="ECO:0000313" key="2">
    <source>
        <dbReference type="Proteomes" id="UP001237737"/>
    </source>
</evidence>
<proteinExistence type="predicted"/>
<dbReference type="EMBL" id="JAUSSK010000001">
    <property type="protein sequence ID" value="MDQ0008282.1"/>
    <property type="molecule type" value="Genomic_DNA"/>
</dbReference>
<comment type="caution">
    <text evidence="1">The sequence shown here is derived from an EMBL/GenBank/DDBJ whole genome shotgun (WGS) entry which is preliminary data.</text>
</comment>
<organism evidence="1 2">
    <name type="scientific">Luteibacter jiangsuensis</name>
    <dbReference type="NCBI Taxonomy" id="637577"/>
    <lineage>
        <taxon>Bacteria</taxon>
        <taxon>Pseudomonadati</taxon>
        <taxon>Pseudomonadota</taxon>
        <taxon>Gammaproteobacteria</taxon>
        <taxon>Lysobacterales</taxon>
        <taxon>Rhodanobacteraceae</taxon>
        <taxon>Luteibacter</taxon>
    </lineage>
</organism>
<dbReference type="RefSeq" id="WP_306846934.1">
    <property type="nucleotide sequence ID" value="NZ_JAUSSK010000001.1"/>
</dbReference>